<dbReference type="SUPFAM" id="SSF51120">
    <property type="entry name" value="beta-Roll"/>
    <property type="match status" value="2"/>
</dbReference>
<dbReference type="EMBL" id="JBHUDD010000103">
    <property type="protein sequence ID" value="MFD1510436.1"/>
    <property type="molecule type" value="Genomic_DNA"/>
</dbReference>
<feature type="region of interest" description="Disordered" evidence="3">
    <location>
        <begin position="312"/>
        <end position="334"/>
    </location>
</feature>
<sequence length="620" mass="64806">MAVINGTNGQDTLTGTNNADEIAGLGGDDVISGLDGNDTIFGDAGNGTGLGIDAGPLVLNVDNIRPGSETSTGNNNAQVGDSVIYDDVATLSDGSSVSARLVLTAKTDLRLPVDLSGGRGAEILLNQPGFSSQRGEEASFRLEFIDPVTGDPVTINSVATFNDIDRVFNNGTEKVQLEAGSFSAFGTSPTTDLTVMQSDGVVAAFGGRNTDPADQDAWFSAQFENRSFVEFTVSARATQSGYTLSGDLIDGAVVTPIVEGNDRLDGGEGDDVLYGQGGNDTLIGGPGDDTLLGGTGNDHLFGGDGDDSLVAGDGNDQLFGGSGNDTLVGGGDNDNLSGGDDADLFVINTLGSSGVNNTTVNGGSGGDDNDVLDISPLIDAGWSVTNFVRNPENNGNPGFNGQIQLVRGGESANMNFTDIEGFVGTPICFTPGVMIATPKGEVAVEDLRPGDRVFTRDNGIQDIVWTGRSDLAAERLRRMPQFCPIRIRAGSLGKNLPDRDMWVSPNHRMLVCSDTTQMMFDAHEVLVAAKHLLNQPGFVQEATPGVSYLHVMCAHHEVILANGAWTESFQPGDYSLAGLDMGQRDELYALFPALRSAAGLADYAPARLSLKRHEAQVLTL</sequence>
<evidence type="ECO:0000256" key="2">
    <source>
        <dbReference type="ARBA" id="ARBA00022525"/>
    </source>
</evidence>
<dbReference type="InterPro" id="IPR001343">
    <property type="entry name" value="Hemolysn_Ca-bd"/>
</dbReference>
<evidence type="ECO:0000259" key="4">
    <source>
        <dbReference type="Pfam" id="PF13403"/>
    </source>
</evidence>
<evidence type="ECO:0000256" key="3">
    <source>
        <dbReference type="SAM" id="MobiDB-lite"/>
    </source>
</evidence>
<dbReference type="PANTHER" id="PTHR38340:SF1">
    <property type="entry name" value="S-LAYER PROTEIN"/>
    <property type="match status" value="1"/>
</dbReference>
<dbReference type="InterPro" id="IPR050557">
    <property type="entry name" value="RTX_toxin/Mannuronan_C5-epim"/>
</dbReference>
<accession>A0ABW4EJX6</accession>
<name>A0ABW4EJX6_9RHOB</name>
<comment type="subcellular location">
    <subcellularLocation>
        <location evidence="1">Secreted</location>
    </subcellularLocation>
</comment>
<dbReference type="Pfam" id="PF13403">
    <property type="entry name" value="Hint_2"/>
    <property type="match status" value="1"/>
</dbReference>
<dbReference type="Proteomes" id="UP001597186">
    <property type="component" value="Unassembled WGS sequence"/>
</dbReference>
<proteinExistence type="predicted"/>
<dbReference type="PROSITE" id="PS00330">
    <property type="entry name" value="HEMOLYSIN_CALCIUM"/>
    <property type="match status" value="3"/>
</dbReference>
<gene>
    <name evidence="5" type="ORF">ACFTOW_13615</name>
</gene>
<reference evidence="6" key="1">
    <citation type="journal article" date="2019" name="Int. J. Syst. Evol. Microbiol.">
        <title>The Global Catalogue of Microorganisms (GCM) 10K type strain sequencing project: providing services to taxonomists for standard genome sequencing and annotation.</title>
        <authorList>
            <consortium name="The Broad Institute Genomics Platform"/>
            <consortium name="The Broad Institute Genome Sequencing Center for Infectious Disease"/>
            <person name="Wu L."/>
            <person name="Ma J."/>
        </authorList>
    </citation>
    <scope>NUCLEOTIDE SEQUENCE [LARGE SCALE GENOMIC DNA]</scope>
    <source>
        <strain evidence="6">CGMCC 1.12477</strain>
    </source>
</reference>
<dbReference type="Gene3D" id="2.150.10.10">
    <property type="entry name" value="Serralysin-like metalloprotease, C-terminal"/>
    <property type="match status" value="3"/>
</dbReference>
<dbReference type="InterPro" id="IPR028992">
    <property type="entry name" value="Hedgehog/Intein_dom"/>
</dbReference>
<evidence type="ECO:0000256" key="1">
    <source>
        <dbReference type="ARBA" id="ARBA00004613"/>
    </source>
</evidence>
<dbReference type="Pfam" id="PF00353">
    <property type="entry name" value="HemolysinCabind"/>
    <property type="match status" value="3"/>
</dbReference>
<dbReference type="InterPro" id="IPR036844">
    <property type="entry name" value="Hint_dom_sf"/>
</dbReference>
<keyword evidence="2" id="KW-0964">Secreted</keyword>
<comment type="caution">
    <text evidence="5">The sequence shown here is derived from an EMBL/GenBank/DDBJ whole genome shotgun (WGS) entry which is preliminary data.</text>
</comment>
<feature type="domain" description="Hedgehog/Intein (Hint)" evidence="4">
    <location>
        <begin position="427"/>
        <end position="573"/>
    </location>
</feature>
<evidence type="ECO:0000313" key="6">
    <source>
        <dbReference type="Proteomes" id="UP001597186"/>
    </source>
</evidence>
<keyword evidence="6" id="KW-1185">Reference proteome</keyword>
<protein>
    <submittedName>
        <fullName evidence="5">Hint domain-containing protein</fullName>
    </submittedName>
</protein>
<dbReference type="PANTHER" id="PTHR38340">
    <property type="entry name" value="S-LAYER PROTEIN"/>
    <property type="match status" value="1"/>
</dbReference>
<dbReference type="PRINTS" id="PR00313">
    <property type="entry name" value="CABNDNGRPT"/>
</dbReference>
<dbReference type="InterPro" id="IPR018511">
    <property type="entry name" value="Hemolysin-typ_Ca-bd_CS"/>
</dbReference>
<dbReference type="SUPFAM" id="SSF51294">
    <property type="entry name" value="Hedgehog/intein (Hint) domain"/>
    <property type="match status" value="1"/>
</dbReference>
<dbReference type="InterPro" id="IPR011049">
    <property type="entry name" value="Serralysin-like_metalloprot_C"/>
</dbReference>
<dbReference type="Gene3D" id="2.170.16.10">
    <property type="entry name" value="Hedgehog/Intein (Hint) domain"/>
    <property type="match status" value="1"/>
</dbReference>
<organism evidence="5 6">
    <name type="scientific">Lacimonas salitolerans</name>
    <dbReference type="NCBI Taxonomy" id="1323750"/>
    <lineage>
        <taxon>Bacteria</taxon>
        <taxon>Pseudomonadati</taxon>
        <taxon>Pseudomonadota</taxon>
        <taxon>Alphaproteobacteria</taxon>
        <taxon>Rhodobacterales</taxon>
        <taxon>Paracoccaceae</taxon>
        <taxon>Lacimonas</taxon>
    </lineage>
</organism>
<dbReference type="RefSeq" id="WP_379916613.1">
    <property type="nucleotide sequence ID" value="NZ_JBHUDD010000103.1"/>
</dbReference>
<feature type="compositionally biased region" description="Gly residues" evidence="3">
    <location>
        <begin position="320"/>
        <end position="332"/>
    </location>
</feature>
<evidence type="ECO:0000313" key="5">
    <source>
        <dbReference type="EMBL" id="MFD1510436.1"/>
    </source>
</evidence>